<sequence>MSNRAPKKLVEDLATDSMLKKERRGASDDIMKPDGTIVLIKWYDLKPVLIASNVLNCDPIGCCRRWSKKDGKYIDVPRPNAIAKYNSNMGGIDLVDRMISLYRIRARTNKWTVKVILHFIDLALTNAWILYKQDKLAQQTPKKDILSYLDFKTLIAGRFLEIPDDDPDDVFDTSTLRSGAKRSREVEVRPRASKTDLMHLPAIADMKNSARCKLPECGMKTK</sequence>
<accession>A0A6H5HGP2</accession>
<reference evidence="2 3" key="1">
    <citation type="submission" date="2020-02" db="EMBL/GenBank/DDBJ databases">
        <authorList>
            <person name="Ferguson B K."/>
        </authorList>
    </citation>
    <scope>NUCLEOTIDE SEQUENCE [LARGE SCALE GENOMIC DNA]</scope>
</reference>
<keyword evidence="3" id="KW-1185">Reference proteome</keyword>
<dbReference type="EMBL" id="CADCXU010028618">
    <property type="protein sequence ID" value="CAB0015123.1"/>
    <property type="molecule type" value="Genomic_DNA"/>
</dbReference>
<dbReference type="PANTHER" id="PTHR47272">
    <property type="entry name" value="DDE_TNP_1_7 DOMAIN-CONTAINING PROTEIN"/>
    <property type="match status" value="1"/>
</dbReference>
<evidence type="ECO:0000259" key="1">
    <source>
        <dbReference type="Pfam" id="PF13843"/>
    </source>
</evidence>
<dbReference type="Pfam" id="PF13843">
    <property type="entry name" value="DDE_Tnp_1_7"/>
    <property type="match status" value="1"/>
</dbReference>
<feature type="non-terminal residue" evidence="2">
    <location>
        <position position="222"/>
    </location>
</feature>
<feature type="domain" description="PiggyBac transposable element-derived protein" evidence="1">
    <location>
        <begin position="24"/>
        <end position="128"/>
    </location>
</feature>
<name>A0A6H5HGP2_9HEMI</name>
<dbReference type="InterPro" id="IPR029526">
    <property type="entry name" value="PGBD"/>
</dbReference>
<dbReference type="AlphaFoldDB" id="A0A6H5HGP2"/>
<evidence type="ECO:0000313" key="2">
    <source>
        <dbReference type="EMBL" id="CAB0015123.1"/>
    </source>
</evidence>
<organism evidence="2 3">
    <name type="scientific">Nesidiocoris tenuis</name>
    <dbReference type="NCBI Taxonomy" id="355587"/>
    <lineage>
        <taxon>Eukaryota</taxon>
        <taxon>Metazoa</taxon>
        <taxon>Ecdysozoa</taxon>
        <taxon>Arthropoda</taxon>
        <taxon>Hexapoda</taxon>
        <taxon>Insecta</taxon>
        <taxon>Pterygota</taxon>
        <taxon>Neoptera</taxon>
        <taxon>Paraneoptera</taxon>
        <taxon>Hemiptera</taxon>
        <taxon>Heteroptera</taxon>
        <taxon>Panheteroptera</taxon>
        <taxon>Cimicomorpha</taxon>
        <taxon>Miridae</taxon>
        <taxon>Dicyphina</taxon>
        <taxon>Nesidiocoris</taxon>
    </lineage>
</organism>
<dbReference type="PANTHER" id="PTHR47272:SF2">
    <property type="entry name" value="PIGGYBAC TRANSPOSABLE ELEMENT-DERIVED PROTEIN 3-LIKE"/>
    <property type="match status" value="1"/>
</dbReference>
<dbReference type="Proteomes" id="UP000479000">
    <property type="component" value="Unassembled WGS sequence"/>
</dbReference>
<proteinExistence type="predicted"/>
<evidence type="ECO:0000313" key="3">
    <source>
        <dbReference type="Proteomes" id="UP000479000"/>
    </source>
</evidence>
<protein>
    <recommendedName>
        <fullName evidence="1">PiggyBac transposable element-derived protein domain-containing protein</fullName>
    </recommendedName>
</protein>
<dbReference type="OrthoDB" id="6597229at2759"/>
<gene>
    <name evidence="2" type="ORF">NTEN_LOCUS19492</name>
</gene>